<dbReference type="NCBIfam" id="TIGR01965">
    <property type="entry name" value="VCBS_repeat"/>
    <property type="match status" value="1"/>
</dbReference>
<dbReference type="EMBL" id="RSCK01000032">
    <property type="protein sequence ID" value="RUT11065.1"/>
    <property type="molecule type" value="Genomic_DNA"/>
</dbReference>
<gene>
    <name evidence="1" type="ORF">DSM107010_36990</name>
</gene>
<evidence type="ECO:0000313" key="1">
    <source>
        <dbReference type="EMBL" id="RUT11065.1"/>
    </source>
</evidence>
<organism evidence="1 2">
    <name type="scientific">Chroococcidiopsis cubana SAG 39.79</name>
    <dbReference type="NCBI Taxonomy" id="388085"/>
    <lineage>
        <taxon>Bacteria</taxon>
        <taxon>Bacillati</taxon>
        <taxon>Cyanobacteriota</taxon>
        <taxon>Cyanophyceae</taxon>
        <taxon>Chroococcidiopsidales</taxon>
        <taxon>Chroococcidiopsidaceae</taxon>
        <taxon>Chroococcidiopsis</taxon>
    </lineage>
</organism>
<dbReference type="Proteomes" id="UP000282574">
    <property type="component" value="Unassembled WGS sequence"/>
</dbReference>
<keyword evidence="2" id="KW-1185">Reference proteome</keyword>
<accession>A0AB37UI63</accession>
<name>A0AB37UI63_9CYAN</name>
<protein>
    <submittedName>
        <fullName evidence="1">Uncharacterized protein</fullName>
    </submittedName>
</protein>
<dbReference type="AlphaFoldDB" id="A0AB37UI63"/>
<dbReference type="RefSeq" id="WP_106170074.1">
    <property type="nucleotide sequence ID" value="NZ_JAVKZF010000002.1"/>
</dbReference>
<evidence type="ECO:0000313" key="2">
    <source>
        <dbReference type="Proteomes" id="UP000282574"/>
    </source>
</evidence>
<comment type="caution">
    <text evidence="1">The sequence shown here is derived from an EMBL/GenBank/DDBJ whole genome shotgun (WGS) entry which is preliminary data.</text>
</comment>
<reference evidence="1 2" key="1">
    <citation type="journal article" date="2019" name="Genome Biol. Evol.">
        <title>Day and night: Metabolic profiles and evolutionary relationships of six axenic non-marine cyanobacteria.</title>
        <authorList>
            <person name="Will S.E."/>
            <person name="Henke P."/>
            <person name="Boedeker C."/>
            <person name="Huang S."/>
            <person name="Brinkmann H."/>
            <person name="Rohde M."/>
            <person name="Jarek M."/>
            <person name="Friedl T."/>
            <person name="Seufert S."/>
            <person name="Schumacher M."/>
            <person name="Overmann J."/>
            <person name="Neumann-Schaal M."/>
            <person name="Petersen J."/>
        </authorList>
    </citation>
    <scope>NUCLEOTIDE SEQUENCE [LARGE SCALE GENOMIC DNA]</scope>
    <source>
        <strain evidence="1 2">SAG 39.79</strain>
    </source>
</reference>
<sequence>MEMMDYAYITNADKRQFLHLAVKESLMKRRVHLLRQLSVAYNSQYIKELEDITTFINSLDKYVYTEDSLTIQTLDGVTYKGVTLQQFYGKALKPNSEVNYVSRQKG</sequence>
<proteinExistence type="predicted"/>
<dbReference type="InterPro" id="IPR010221">
    <property type="entry name" value="VCBS_dom"/>
</dbReference>